<evidence type="ECO:0000313" key="13">
    <source>
        <dbReference type="EMBL" id="CAF4152429.1"/>
    </source>
</evidence>
<dbReference type="InterPro" id="IPR050705">
    <property type="entry name" value="Cytochrome_P450_3A"/>
</dbReference>
<comment type="caution">
    <text evidence="12">The sequence shown here is derived from an EMBL/GenBank/DDBJ whole genome shotgun (WGS) entry which is preliminary data.</text>
</comment>
<dbReference type="GO" id="GO:0005506">
    <property type="term" value="F:iron ion binding"/>
    <property type="evidence" value="ECO:0007669"/>
    <property type="project" value="InterPro"/>
</dbReference>
<keyword evidence="6 9" id="KW-0408">Iron</keyword>
<dbReference type="Pfam" id="PF00067">
    <property type="entry name" value="p450"/>
    <property type="match status" value="1"/>
</dbReference>
<evidence type="ECO:0000313" key="12">
    <source>
        <dbReference type="EMBL" id="CAF1072256.1"/>
    </source>
</evidence>
<dbReference type="FunFam" id="1.10.630.10:FF:000182">
    <property type="entry name" value="Cytochrome P450 3A4"/>
    <property type="match status" value="1"/>
</dbReference>
<dbReference type="Proteomes" id="UP000663855">
    <property type="component" value="Unassembled WGS sequence"/>
</dbReference>
<comment type="similarity">
    <text evidence="2 10">Belongs to the cytochrome P450 family.</text>
</comment>
<name>A0A814M3N0_9BILA</name>
<dbReference type="Proteomes" id="UP000681967">
    <property type="component" value="Unassembled WGS sequence"/>
</dbReference>
<proteinExistence type="inferred from homology"/>
<evidence type="ECO:0000313" key="14">
    <source>
        <dbReference type="Proteomes" id="UP000663855"/>
    </source>
</evidence>
<keyword evidence="7 10" id="KW-0503">Monooxygenase</keyword>
<evidence type="ECO:0000256" key="1">
    <source>
        <dbReference type="ARBA" id="ARBA00001971"/>
    </source>
</evidence>
<keyword evidence="4 9" id="KW-0479">Metal-binding</keyword>
<feature type="signal peptide" evidence="11">
    <location>
        <begin position="1"/>
        <end position="16"/>
    </location>
</feature>
<comment type="cofactor">
    <cofactor evidence="1 9">
        <name>heme</name>
        <dbReference type="ChEBI" id="CHEBI:30413"/>
    </cofactor>
</comment>
<dbReference type="CDD" id="cd11055">
    <property type="entry name" value="CYP3A-like"/>
    <property type="match status" value="1"/>
</dbReference>
<comment type="function">
    <text evidence="8">Cytochromes P450 are a group of heme-thiolate monooxygenases. They oxidize a variety of structurally unrelated compounds, including steroids, fatty acids, and xenobiotics.</text>
</comment>
<evidence type="ECO:0008006" key="15">
    <source>
        <dbReference type="Google" id="ProtNLM"/>
    </source>
</evidence>
<dbReference type="GO" id="GO:0008395">
    <property type="term" value="F:steroid hydroxylase activity"/>
    <property type="evidence" value="ECO:0007669"/>
    <property type="project" value="TreeGrafter"/>
</dbReference>
<dbReference type="InterPro" id="IPR036396">
    <property type="entry name" value="Cyt_P450_sf"/>
</dbReference>
<evidence type="ECO:0000256" key="2">
    <source>
        <dbReference type="ARBA" id="ARBA00010617"/>
    </source>
</evidence>
<protein>
    <recommendedName>
        <fullName evidence="15">Cytochrome P450</fullName>
    </recommendedName>
</protein>
<dbReference type="InterPro" id="IPR017972">
    <property type="entry name" value="Cyt_P450_CS"/>
</dbReference>
<feature type="chain" id="PRO_5036225229" description="Cytochrome P450" evidence="11">
    <location>
        <begin position="17"/>
        <end position="518"/>
    </location>
</feature>
<organism evidence="12 14">
    <name type="scientific">Rotaria magnacalcarata</name>
    <dbReference type="NCBI Taxonomy" id="392030"/>
    <lineage>
        <taxon>Eukaryota</taxon>
        <taxon>Metazoa</taxon>
        <taxon>Spiralia</taxon>
        <taxon>Gnathifera</taxon>
        <taxon>Rotifera</taxon>
        <taxon>Eurotatoria</taxon>
        <taxon>Bdelloidea</taxon>
        <taxon>Philodinida</taxon>
        <taxon>Philodinidae</taxon>
        <taxon>Rotaria</taxon>
    </lineage>
</organism>
<keyword evidence="3 9" id="KW-0349">Heme</keyword>
<evidence type="ECO:0000256" key="4">
    <source>
        <dbReference type="ARBA" id="ARBA00022723"/>
    </source>
</evidence>
<dbReference type="PROSITE" id="PS00086">
    <property type="entry name" value="CYTOCHROME_P450"/>
    <property type="match status" value="1"/>
</dbReference>
<dbReference type="EMBL" id="CAJOBH010009921">
    <property type="protein sequence ID" value="CAF4152429.1"/>
    <property type="molecule type" value="Genomic_DNA"/>
</dbReference>
<dbReference type="EMBL" id="CAJNOV010001637">
    <property type="protein sequence ID" value="CAF1072256.1"/>
    <property type="molecule type" value="Genomic_DNA"/>
</dbReference>
<dbReference type="InterPro" id="IPR002401">
    <property type="entry name" value="Cyt_P450_E_grp-I"/>
</dbReference>
<dbReference type="SUPFAM" id="SSF48264">
    <property type="entry name" value="Cytochrome P450"/>
    <property type="match status" value="1"/>
</dbReference>
<dbReference type="InterPro" id="IPR001128">
    <property type="entry name" value="Cyt_P450"/>
</dbReference>
<evidence type="ECO:0000256" key="6">
    <source>
        <dbReference type="ARBA" id="ARBA00023004"/>
    </source>
</evidence>
<dbReference type="Gene3D" id="1.10.630.10">
    <property type="entry name" value="Cytochrome P450"/>
    <property type="match status" value="1"/>
</dbReference>
<dbReference type="PRINTS" id="PR00463">
    <property type="entry name" value="EP450I"/>
</dbReference>
<evidence type="ECO:0000256" key="9">
    <source>
        <dbReference type="PIRSR" id="PIRSR602401-1"/>
    </source>
</evidence>
<gene>
    <name evidence="13" type="ORF">BYL167_LOCUS21605</name>
    <name evidence="12" type="ORF">CJN711_LOCUS5781</name>
</gene>
<sequence>MFVTILLLLICLCTLAAYLWTLKSRYHYFERRNIPGPRPKFFFGHYLTLWSTPSYSRTIQGWNRKYGPIYGLFEGTRPMYVVSDVEFLQEVFIKQFSSFHSRRNHFLQAILQKKGPNLFSAKANQWRRQRHVINPTFTTLKLKTMTPLMKKCIESMMSKLNETNCKEFNIYAMYKRLTMDVIWHCAFGIDTDMQNDINNIYMQKSMACFATDAEKVFIVKLSNVMPFLIPLLTRVINIRISVVNQLRTLLPKLMHDVEDIPALWIIKQVENVVKERLTSGKRHVDLLQLMLDAATYDEIKEHDTDELTSKHLHYTEVVMNVFLFMLAGFETTSTFLAYSTYVLATRSDIQNKLQIEIDENWQEDQELDYEKIADMEYMDLFIREVLRMYRSSGRASTRISNQATTICGHQIDEGCVILADVASIHYNVDLWGPEDPNVFIPERHKTKRHPLAYMPFGVGPRNCVGMRFALMELKMCLTRVLHRYNILPGTNLDIGMTRQESFIVTPEAINIRLEKREH</sequence>
<evidence type="ECO:0000256" key="5">
    <source>
        <dbReference type="ARBA" id="ARBA00023002"/>
    </source>
</evidence>
<evidence type="ECO:0000256" key="11">
    <source>
        <dbReference type="SAM" id="SignalP"/>
    </source>
</evidence>
<evidence type="ECO:0000256" key="7">
    <source>
        <dbReference type="ARBA" id="ARBA00023033"/>
    </source>
</evidence>
<keyword evidence="5 10" id="KW-0560">Oxidoreductase</keyword>
<keyword evidence="11" id="KW-0732">Signal</keyword>
<evidence type="ECO:0000256" key="10">
    <source>
        <dbReference type="RuleBase" id="RU000461"/>
    </source>
</evidence>
<dbReference type="AlphaFoldDB" id="A0A814M3N0"/>
<dbReference type="PRINTS" id="PR00385">
    <property type="entry name" value="P450"/>
</dbReference>
<dbReference type="PANTHER" id="PTHR24302:SF15">
    <property type="entry name" value="FATTY-ACID PEROXYGENASE"/>
    <property type="match status" value="1"/>
</dbReference>
<feature type="binding site" description="axial binding residue" evidence="9">
    <location>
        <position position="463"/>
    </location>
    <ligand>
        <name>heme</name>
        <dbReference type="ChEBI" id="CHEBI:30413"/>
    </ligand>
    <ligandPart>
        <name>Fe</name>
        <dbReference type="ChEBI" id="CHEBI:18248"/>
    </ligandPart>
</feature>
<reference evidence="12" key="1">
    <citation type="submission" date="2021-02" db="EMBL/GenBank/DDBJ databases">
        <authorList>
            <person name="Nowell W R."/>
        </authorList>
    </citation>
    <scope>NUCLEOTIDE SEQUENCE</scope>
</reference>
<dbReference type="GO" id="GO:0016705">
    <property type="term" value="F:oxidoreductase activity, acting on paired donors, with incorporation or reduction of molecular oxygen"/>
    <property type="evidence" value="ECO:0007669"/>
    <property type="project" value="InterPro"/>
</dbReference>
<dbReference type="GO" id="GO:0020037">
    <property type="term" value="F:heme binding"/>
    <property type="evidence" value="ECO:0007669"/>
    <property type="project" value="InterPro"/>
</dbReference>
<evidence type="ECO:0000256" key="8">
    <source>
        <dbReference type="ARBA" id="ARBA00043906"/>
    </source>
</evidence>
<dbReference type="PANTHER" id="PTHR24302">
    <property type="entry name" value="CYTOCHROME P450 FAMILY 3"/>
    <property type="match status" value="1"/>
</dbReference>
<evidence type="ECO:0000256" key="3">
    <source>
        <dbReference type="ARBA" id="ARBA00022617"/>
    </source>
</evidence>
<accession>A0A814M3N0</accession>